<reference evidence="2 3" key="1">
    <citation type="submission" date="2019-02" db="EMBL/GenBank/DDBJ databases">
        <title>Deep-cultivation of Planctomycetes and their phenomic and genomic characterization uncovers novel biology.</title>
        <authorList>
            <person name="Wiegand S."/>
            <person name="Jogler M."/>
            <person name="Boedeker C."/>
            <person name="Pinto D."/>
            <person name="Vollmers J."/>
            <person name="Rivas-Marin E."/>
            <person name="Kohn T."/>
            <person name="Peeters S.H."/>
            <person name="Heuer A."/>
            <person name="Rast P."/>
            <person name="Oberbeckmann S."/>
            <person name="Bunk B."/>
            <person name="Jeske O."/>
            <person name="Meyerdierks A."/>
            <person name="Storesund J.E."/>
            <person name="Kallscheuer N."/>
            <person name="Luecker S."/>
            <person name="Lage O.M."/>
            <person name="Pohl T."/>
            <person name="Merkel B.J."/>
            <person name="Hornburger P."/>
            <person name="Mueller R.-W."/>
            <person name="Bruemmer F."/>
            <person name="Labrenz M."/>
            <person name="Spormann A.M."/>
            <person name="Op den Camp H."/>
            <person name="Overmann J."/>
            <person name="Amann R."/>
            <person name="Jetten M.S.M."/>
            <person name="Mascher T."/>
            <person name="Medema M.H."/>
            <person name="Devos D.P."/>
            <person name="Kaster A.-K."/>
            <person name="Ovreas L."/>
            <person name="Rohde M."/>
            <person name="Galperin M.Y."/>
            <person name="Jogler C."/>
        </authorList>
    </citation>
    <scope>NUCLEOTIDE SEQUENCE [LARGE SCALE GENOMIC DNA]</scope>
    <source>
        <strain evidence="2 3">FF011L</strain>
    </source>
</reference>
<dbReference type="Gene3D" id="3.90.550.10">
    <property type="entry name" value="Spore Coat Polysaccharide Biosynthesis Protein SpsA, Chain A"/>
    <property type="match status" value="1"/>
</dbReference>
<dbReference type="InterPro" id="IPR029044">
    <property type="entry name" value="Nucleotide-diphossugar_trans"/>
</dbReference>
<dbReference type="InterPro" id="IPR050834">
    <property type="entry name" value="Glycosyltransf_2"/>
</dbReference>
<keyword evidence="3" id="KW-1185">Reference proteome</keyword>
<dbReference type="OrthoDB" id="9784574at2"/>
<dbReference type="EMBL" id="CP036262">
    <property type="protein sequence ID" value="QDS94719.1"/>
    <property type="molecule type" value="Genomic_DNA"/>
</dbReference>
<dbReference type="KEGG" id="rml:FF011L_34990"/>
<name>A0A517MIK1_9BACT</name>
<keyword evidence="2" id="KW-0808">Transferase</keyword>
<dbReference type="PANTHER" id="PTHR43685">
    <property type="entry name" value="GLYCOSYLTRANSFERASE"/>
    <property type="match status" value="1"/>
</dbReference>
<dbReference type="AlphaFoldDB" id="A0A517MIK1"/>
<evidence type="ECO:0000259" key="1">
    <source>
        <dbReference type="Pfam" id="PF00535"/>
    </source>
</evidence>
<gene>
    <name evidence="2" type="ORF">FF011L_34990</name>
</gene>
<evidence type="ECO:0000313" key="2">
    <source>
        <dbReference type="EMBL" id="QDS94719.1"/>
    </source>
</evidence>
<dbReference type="GO" id="GO:0016740">
    <property type="term" value="F:transferase activity"/>
    <property type="evidence" value="ECO:0007669"/>
    <property type="project" value="UniProtKB-KW"/>
</dbReference>
<protein>
    <submittedName>
        <fullName evidence="2">Glycosyl transferase family 2</fullName>
    </submittedName>
</protein>
<dbReference type="RefSeq" id="WP_145352692.1">
    <property type="nucleotide sequence ID" value="NZ_CP036262.1"/>
</dbReference>
<feature type="domain" description="Glycosyltransferase 2-like" evidence="1">
    <location>
        <begin position="1"/>
        <end position="100"/>
    </location>
</feature>
<dbReference type="InterPro" id="IPR001173">
    <property type="entry name" value="Glyco_trans_2-like"/>
</dbReference>
<proteinExistence type="predicted"/>
<organism evidence="2 3">
    <name type="scientific">Roseimaritima multifibrata</name>
    <dbReference type="NCBI Taxonomy" id="1930274"/>
    <lineage>
        <taxon>Bacteria</taxon>
        <taxon>Pseudomonadati</taxon>
        <taxon>Planctomycetota</taxon>
        <taxon>Planctomycetia</taxon>
        <taxon>Pirellulales</taxon>
        <taxon>Pirellulaceae</taxon>
        <taxon>Roseimaritima</taxon>
    </lineage>
</organism>
<sequence length="297" mass="33977">MTTFRSPDYLHRVLQGYCHQSTSAFEMVVGEDGCTESTQAVILRLAAQASFSIRYLSQPYQGFGKTRLLNRAIQAAAAPYLIFTDGDCVPRADFVEQHLDLCRPGHFLSGGCCRLPRRLTNRILKGTVPFPNVTKLSWLKAEGFAPSSKWTWIDRRPQLAPWFDWATTTRPTFNGHNSSAWKQDLVRVNGFNLEMRYGGLDRELGERLENAGIRGLQIRHRAIAYHLDHDRDYVNEADWRQNGAIRRQVRRSRITRARRGLQELPGKALEHPILSYRRKRRGVDTIYFQSAGATNDG</sequence>
<dbReference type="Proteomes" id="UP000320672">
    <property type="component" value="Chromosome"/>
</dbReference>
<dbReference type="SUPFAM" id="SSF53448">
    <property type="entry name" value="Nucleotide-diphospho-sugar transferases"/>
    <property type="match status" value="1"/>
</dbReference>
<evidence type="ECO:0000313" key="3">
    <source>
        <dbReference type="Proteomes" id="UP000320672"/>
    </source>
</evidence>
<dbReference type="PANTHER" id="PTHR43685:SF3">
    <property type="entry name" value="SLR2126 PROTEIN"/>
    <property type="match status" value="1"/>
</dbReference>
<accession>A0A517MIK1</accession>
<dbReference type="Pfam" id="PF00535">
    <property type="entry name" value="Glycos_transf_2"/>
    <property type="match status" value="1"/>
</dbReference>